<dbReference type="GO" id="GO:0018580">
    <property type="term" value="F:nitronate monooxygenase activity"/>
    <property type="evidence" value="ECO:0007669"/>
    <property type="project" value="InterPro"/>
</dbReference>
<dbReference type="GO" id="GO:0000166">
    <property type="term" value="F:nucleotide binding"/>
    <property type="evidence" value="ECO:0007669"/>
    <property type="project" value="UniProtKB-KW"/>
</dbReference>
<dbReference type="InterPro" id="IPR013785">
    <property type="entry name" value="Aldolase_TIM"/>
</dbReference>
<protein>
    <submittedName>
        <fullName evidence="11">Nitronate monooxygenase</fullName>
    </submittedName>
</protein>
<keyword evidence="3" id="KW-0500">Molybdenum</keyword>
<dbReference type="CDD" id="cd13539">
    <property type="entry name" value="PBP2_AvModA"/>
    <property type="match status" value="1"/>
</dbReference>
<evidence type="ECO:0000256" key="7">
    <source>
        <dbReference type="ARBA" id="ARBA00022729"/>
    </source>
</evidence>
<dbReference type="AlphaFoldDB" id="A0A699JLM0"/>
<evidence type="ECO:0000313" key="11">
    <source>
        <dbReference type="EMBL" id="GFA44483.1"/>
    </source>
</evidence>
<dbReference type="GO" id="GO:0030973">
    <property type="term" value="F:molybdate ion binding"/>
    <property type="evidence" value="ECO:0007669"/>
    <property type="project" value="InterPro"/>
</dbReference>
<dbReference type="InterPro" id="IPR005950">
    <property type="entry name" value="ModA"/>
</dbReference>
<reference evidence="11" key="1">
    <citation type="journal article" date="2019" name="Sci. Rep.">
        <title>Draft genome of Tanacetum cinerariifolium, the natural source of mosquito coil.</title>
        <authorList>
            <person name="Yamashiro T."/>
            <person name="Shiraishi A."/>
            <person name="Satake H."/>
            <person name="Nakayama K."/>
        </authorList>
    </citation>
    <scope>NUCLEOTIDE SEQUENCE</scope>
</reference>
<dbReference type="Pfam" id="PF13531">
    <property type="entry name" value="SBP_bac_11"/>
    <property type="match status" value="1"/>
</dbReference>
<sequence>MIAWPDTRLLKLLDIELPILQAPMAGASGSAMAIAVGKAGGLPSLPCAMLTRAQIREEMARIRAGTHAPLNLNFFCHQTPAADPQADARWKDLLKPYYDELGADFEAPTPASSRAPFDESACALVEELRPEVVSFHFGLPDPALLARVKAAGARVLSSATTVEEARWLEARGCDAIIAMGYEAGGHRGMFLSEALHTQVGTLALVPQIVDAVSVPVIAAGGIADSRGIAAAFMLGACAVQVGTAYLFTPEAKTSSLHQAALSRAQDSQTAITNLFTGRPARGIVNRIMREIGPMADAAPAFPTAGGALVPLRSKAEARGDDGFMNLWAGQAVGIKHSLSAEDLTRQLAIGALERLAAPDGCPVALPFPRFAAPELSMRTVPHRLSLTSLVFTVAALSSAMASADVVQVAVAANFTAPIQAIAKDFEKDTGHTLVASFGATGQFYTQIKNGAPFEVFLSADDSTPAKLDGENETVKGSRFTYAVGTLALWSPKEGYVDNQGQVLKDGKYAHLSIANPKAAPYGLAATQTLEKLGLTAATKDRIVEGQSIAQAYQFVQTGNAELGFVALSQVFKDGKLSGGSAWIVPADLHEPIKQDACRLRGHLADAQTGVPDDGDSAHRRHTHRAVAGAHAFLAQGPDRRRGGIAAGVAAYGDRLLPAATARAQRRSRATDPAAGARHADLQLYRTGDWLGAVFLAVRGAALAERLRGNRPPPA</sequence>
<dbReference type="SUPFAM" id="SSF53850">
    <property type="entry name" value="Periplasmic binding protein-like II"/>
    <property type="match status" value="1"/>
</dbReference>
<dbReference type="PANTHER" id="PTHR42747:SF3">
    <property type="entry name" value="NITRONATE MONOOXYGENASE-RELATED"/>
    <property type="match status" value="1"/>
</dbReference>
<comment type="caution">
    <text evidence="11">The sequence shown here is derived from an EMBL/GenBank/DDBJ whole genome shotgun (WGS) entry which is preliminary data.</text>
</comment>
<name>A0A699JLM0_TANCI</name>
<dbReference type="PANTHER" id="PTHR42747">
    <property type="entry name" value="NITRONATE MONOOXYGENASE-RELATED"/>
    <property type="match status" value="1"/>
</dbReference>
<keyword evidence="6" id="KW-0479">Metal-binding</keyword>
<dbReference type="InterPro" id="IPR004136">
    <property type="entry name" value="NMO"/>
</dbReference>
<comment type="similarity">
    <text evidence="2">Belongs to the nitronate monooxygenase family. NMO class I subfamily.</text>
</comment>
<dbReference type="Pfam" id="PF03060">
    <property type="entry name" value="NMO"/>
    <property type="match status" value="1"/>
</dbReference>
<evidence type="ECO:0000256" key="4">
    <source>
        <dbReference type="ARBA" id="ARBA00022630"/>
    </source>
</evidence>
<dbReference type="InterPro" id="IPR044084">
    <property type="entry name" value="AvModA-like_subst-bd"/>
</dbReference>
<evidence type="ECO:0000256" key="3">
    <source>
        <dbReference type="ARBA" id="ARBA00022505"/>
    </source>
</evidence>
<dbReference type="NCBIfam" id="TIGR01256">
    <property type="entry name" value="modA"/>
    <property type="match status" value="1"/>
</dbReference>
<proteinExistence type="inferred from homology"/>
<evidence type="ECO:0000256" key="6">
    <source>
        <dbReference type="ARBA" id="ARBA00022723"/>
    </source>
</evidence>
<evidence type="ECO:0000256" key="8">
    <source>
        <dbReference type="ARBA" id="ARBA00022741"/>
    </source>
</evidence>
<keyword evidence="7" id="KW-0732">Signal</keyword>
<dbReference type="GO" id="GO:0046872">
    <property type="term" value="F:metal ion binding"/>
    <property type="evidence" value="ECO:0007669"/>
    <property type="project" value="UniProtKB-KW"/>
</dbReference>
<evidence type="ECO:0000256" key="5">
    <source>
        <dbReference type="ARBA" id="ARBA00022643"/>
    </source>
</evidence>
<evidence type="ECO:0000256" key="10">
    <source>
        <dbReference type="ARBA" id="ARBA00023033"/>
    </source>
</evidence>
<dbReference type="EMBL" id="BKCJ010425219">
    <property type="protein sequence ID" value="GFA44483.1"/>
    <property type="molecule type" value="Genomic_DNA"/>
</dbReference>
<keyword evidence="4" id="KW-0285">Flavoprotein</keyword>
<dbReference type="Gene3D" id="3.20.20.70">
    <property type="entry name" value="Aldolase class I"/>
    <property type="match status" value="1"/>
</dbReference>
<dbReference type="SUPFAM" id="SSF51412">
    <property type="entry name" value="Inosine monophosphate dehydrogenase (IMPDH)"/>
    <property type="match status" value="1"/>
</dbReference>
<evidence type="ECO:0000256" key="2">
    <source>
        <dbReference type="ARBA" id="ARBA00009881"/>
    </source>
</evidence>
<keyword evidence="5" id="KW-0288">FMN</keyword>
<keyword evidence="9" id="KW-0560">Oxidoreductase</keyword>
<comment type="cofactor">
    <cofactor evidence="1">
        <name>FMN</name>
        <dbReference type="ChEBI" id="CHEBI:58210"/>
    </cofactor>
</comment>
<dbReference type="FunFam" id="3.20.20.70:FF:000154">
    <property type="entry name" value="Probable nitronate monooxygenase"/>
    <property type="match status" value="1"/>
</dbReference>
<dbReference type="GO" id="GO:0015689">
    <property type="term" value="P:molybdate ion transport"/>
    <property type="evidence" value="ECO:0007669"/>
    <property type="project" value="InterPro"/>
</dbReference>
<dbReference type="FunFam" id="3.40.190.10:FF:000035">
    <property type="entry name" value="Molybdate ABC transporter substrate-binding protein"/>
    <property type="match status" value="1"/>
</dbReference>
<dbReference type="Gene3D" id="3.40.190.10">
    <property type="entry name" value="Periplasmic binding protein-like II"/>
    <property type="match status" value="2"/>
</dbReference>
<organism evidence="11">
    <name type="scientific">Tanacetum cinerariifolium</name>
    <name type="common">Dalmatian daisy</name>
    <name type="synonym">Chrysanthemum cinerariifolium</name>
    <dbReference type="NCBI Taxonomy" id="118510"/>
    <lineage>
        <taxon>Eukaryota</taxon>
        <taxon>Viridiplantae</taxon>
        <taxon>Streptophyta</taxon>
        <taxon>Embryophyta</taxon>
        <taxon>Tracheophyta</taxon>
        <taxon>Spermatophyta</taxon>
        <taxon>Magnoliopsida</taxon>
        <taxon>eudicotyledons</taxon>
        <taxon>Gunneridae</taxon>
        <taxon>Pentapetalae</taxon>
        <taxon>asterids</taxon>
        <taxon>campanulids</taxon>
        <taxon>Asterales</taxon>
        <taxon>Asteraceae</taxon>
        <taxon>Asteroideae</taxon>
        <taxon>Anthemideae</taxon>
        <taxon>Anthemidinae</taxon>
        <taxon>Tanacetum</taxon>
    </lineage>
</organism>
<keyword evidence="10 11" id="KW-0503">Monooxygenase</keyword>
<accession>A0A699JLM0</accession>
<keyword evidence="8" id="KW-0547">Nucleotide-binding</keyword>
<evidence type="ECO:0000256" key="1">
    <source>
        <dbReference type="ARBA" id="ARBA00001917"/>
    </source>
</evidence>
<dbReference type="CDD" id="cd04730">
    <property type="entry name" value="NPD_like"/>
    <property type="match status" value="1"/>
</dbReference>
<evidence type="ECO:0000256" key="9">
    <source>
        <dbReference type="ARBA" id="ARBA00023002"/>
    </source>
</evidence>
<gene>
    <name evidence="11" type="ORF">Tci_616455</name>
</gene>